<gene>
    <name evidence="2" type="ORF">CRENBAI_003798</name>
</gene>
<keyword evidence="3" id="KW-1185">Reference proteome</keyword>
<dbReference type="AlphaFoldDB" id="A0AAV9SMB5"/>
<name>A0AAV9SMB5_9TELE</name>
<protein>
    <recommendedName>
        <fullName evidence="4">C2H2-type domain-containing protein</fullName>
    </recommendedName>
</protein>
<evidence type="ECO:0008006" key="4">
    <source>
        <dbReference type="Google" id="ProtNLM"/>
    </source>
</evidence>
<organism evidence="2 3">
    <name type="scientific">Crenichthys baileyi</name>
    <name type="common">White River springfish</name>
    <dbReference type="NCBI Taxonomy" id="28760"/>
    <lineage>
        <taxon>Eukaryota</taxon>
        <taxon>Metazoa</taxon>
        <taxon>Chordata</taxon>
        <taxon>Craniata</taxon>
        <taxon>Vertebrata</taxon>
        <taxon>Euteleostomi</taxon>
        <taxon>Actinopterygii</taxon>
        <taxon>Neopterygii</taxon>
        <taxon>Teleostei</taxon>
        <taxon>Neoteleostei</taxon>
        <taxon>Acanthomorphata</taxon>
        <taxon>Ovalentaria</taxon>
        <taxon>Atherinomorphae</taxon>
        <taxon>Cyprinodontiformes</taxon>
        <taxon>Goodeidae</taxon>
        <taxon>Crenichthys</taxon>
    </lineage>
</organism>
<comment type="caution">
    <text evidence="2">The sequence shown here is derived from an EMBL/GenBank/DDBJ whole genome shotgun (WGS) entry which is preliminary data.</text>
</comment>
<reference evidence="2 3" key="1">
    <citation type="submission" date="2021-06" db="EMBL/GenBank/DDBJ databases">
        <authorList>
            <person name="Palmer J.M."/>
        </authorList>
    </citation>
    <scope>NUCLEOTIDE SEQUENCE [LARGE SCALE GENOMIC DNA]</scope>
    <source>
        <strain evidence="2 3">MEX-2019</strain>
        <tissue evidence="2">Muscle</tissue>
    </source>
</reference>
<feature type="compositionally biased region" description="Pro residues" evidence="1">
    <location>
        <begin position="233"/>
        <end position="243"/>
    </location>
</feature>
<evidence type="ECO:0000256" key="1">
    <source>
        <dbReference type="SAM" id="MobiDB-lite"/>
    </source>
</evidence>
<proteinExistence type="predicted"/>
<evidence type="ECO:0000313" key="2">
    <source>
        <dbReference type="EMBL" id="KAK5622422.1"/>
    </source>
</evidence>
<sequence>MDMMSDKKEVQCPMCKSAYLNIARHLKATHRCFNVKERSILVKWATGHINIRACPCPVLGCKYNAGHHLERHIMNTHTELSTSLKEEMLSRARKKQAMLLLGELRASMSTPAMVSDFDKRVLEDPAGQVVEQQPTSSEDTVCCSVACADLLKSYKSEMDNMAKIRMDLEARVEQQQQTITRFKRLVAGLKRNQGPTDDPVKRKRTEVEEESTSAQLEPQFPVENQRALKSRRPPPQLCHPNPHPDGGDPDPWNGGTGCVVN</sequence>
<evidence type="ECO:0000313" key="3">
    <source>
        <dbReference type="Proteomes" id="UP001311232"/>
    </source>
</evidence>
<feature type="region of interest" description="Disordered" evidence="1">
    <location>
        <begin position="190"/>
        <end position="261"/>
    </location>
</feature>
<dbReference type="Proteomes" id="UP001311232">
    <property type="component" value="Unassembled WGS sequence"/>
</dbReference>
<accession>A0AAV9SMB5</accession>
<dbReference type="EMBL" id="JAHHUM010000121">
    <property type="protein sequence ID" value="KAK5622422.1"/>
    <property type="molecule type" value="Genomic_DNA"/>
</dbReference>